<evidence type="ECO:0000259" key="2">
    <source>
        <dbReference type="Pfam" id="PF01571"/>
    </source>
</evidence>
<feature type="domain" description="GCVT N-terminal" evidence="2">
    <location>
        <begin position="29"/>
        <end position="140"/>
    </location>
</feature>
<dbReference type="Proteomes" id="UP000540191">
    <property type="component" value="Unassembled WGS sequence"/>
</dbReference>
<evidence type="ECO:0000313" key="3">
    <source>
        <dbReference type="EMBL" id="MBB4735754.1"/>
    </source>
</evidence>
<evidence type="ECO:0000256" key="1">
    <source>
        <dbReference type="ARBA" id="ARBA00022946"/>
    </source>
</evidence>
<dbReference type="Gene3D" id="3.30.1360.120">
    <property type="entry name" value="Probable tRNA modification gtpase trme, domain 1"/>
    <property type="match status" value="1"/>
</dbReference>
<dbReference type="EMBL" id="JACHNA010000001">
    <property type="protein sequence ID" value="MBB4735754.1"/>
    <property type="molecule type" value="Genomic_DNA"/>
</dbReference>
<evidence type="ECO:0000313" key="4">
    <source>
        <dbReference type="Proteomes" id="UP000540191"/>
    </source>
</evidence>
<dbReference type="NCBIfam" id="TIGR03317">
    <property type="entry name" value="ygfZ_signature"/>
    <property type="match status" value="1"/>
</dbReference>
<name>A0A7W7M3M3_9MICC</name>
<dbReference type="PANTHER" id="PTHR22602">
    <property type="entry name" value="TRANSFERASE CAF17, MITOCHONDRIAL-RELATED"/>
    <property type="match status" value="1"/>
</dbReference>
<dbReference type="InterPro" id="IPR017703">
    <property type="entry name" value="YgfZ/GCV_T_CS"/>
</dbReference>
<proteinExistence type="predicted"/>
<dbReference type="SUPFAM" id="SSF103025">
    <property type="entry name" value="Folate-binding domain"/>
    <property type="match status" value="1"/>
</dbReference>
<dbReference type="Pfam" id="PF01571">
    <property type="entry name" value="GCV_T"/>
    <property type="match status" value="1"/>
</dbReference>
<dbReference type="InterPro" id="IPR027266">
    <property type="entry name" value="TrmE/GcvT-like"/>
</dbReference>
<dbReference type="InterPro" id="IPR045179">
    <property type="entry name" value="YgfZ/GcvT"/>
</dbReference>
<dbReference type="PANTHER" id="PTHR22602:SF0">
    <property type="entry name" value="TRANSFERASE CAF17, MITOCHONDRIAL-RELATED"/>
    <property type="match status" value="1"/>
</dbReference>
<dbReference type="GO" id="GO:0016226">
    <property type="term" value="P:iron-sulfur cluster assembly"/>
    <property type="evidence" value="ECO:0007669"/>
    <property type="project" value="TreeGrafter"/>
</dbReference>
<organism evidence="3 4">
    <name type="scientific">Micrococcus cohnii</name>
    <dbReference type="NCBI Taxonomy" id="993416"/>
    <lineage>
        <taxon>Bacteria</taxon>
        <taxon>Bacillati</taxon>
        <taxon>Actinomycetota</taxon>
        <taxon>Actinomycetes</taxon>
        <taxon>Micrococcales</taxon>
        <taxon>Micrococcaceae</taxon>
        <taxon>Micrococcus</taxon>
    </lineage>
</organism>
<reference evidence="3 4" key="1">
    <citation type="submission" date="2020-08" db="EMBL/GenBank/DDBJ databases">
        <title>Sequencing the genomes of 1000 actinobacteria strains.</title>
        <authorList>
            <person name="Klenk H.-P."/>
        </authorList>
    </citation>
    <scope>NUCLEOTIDE SEQUENCE [LARGE SCALE GENOMIC DNA]</scope>
    <source>
        <strain evidence="3 4">DSM 23974</strain>
    </source>
</reference>
<keyword evidence="4" id="KW-1185">Reference proteome</keyword>
<sequence>MAAFVSTRADAVDGDGPDAGVPAHYGGPLREQRALDRGRAIVDLGHRGVLSVSGPGRLEWLHTLTSQHLRDLPAGTSTEALFLDANGRIETSVHVLEDGSATWLIVEGEQESQLLDWLTSMRFAHEVTLRRHTEAVAVVGARAAVPGWEDRTVWIDPWPHVAEGGWAYSGSDRPGMDWSWREYLVTRADLEATVQRLGEAELSGWSLAGTWAAEALRVEAGRPRPLLDADPKAIPHELDLLRTAVHLEKGCYRGQESVARVHNLGRPPRRLVQLLLDGSVHVFPTRGADVILRPEPDTPEARAAARSVGSVRSVAQHHEAGHLALALLKRSVPVDAPLLVREETDAESGEPGAGVIAATQQVLVAPDAGQVVGRPTGLRRGR</sequence>
<gene>
    <name evidence="3" type="ORF">HDA30_001262</name>
</gene>
<protein>
    <submittedName>
        <fullName evidence="3">Folate-binding protein YgfZ</fullName>
    </submittedName>
</protein>
<dbReference type="InterPro" id="IPR006222">
    <property type="entry name" value="GCVT_N"/>
</dbReference>
<accession>A0A7W7M3M3</accession>
<dbReference type="RefSeq" id="WP_158496550.1">
    <property type="nucleotide sequence ID" value="NZ_JACHNA010000001.1"/>
</dbReference>
<keyword evidence="1" id="KW-0809">Transit peptide</keyword>
<comment type="caution">
    <text evidence="3">The sequence shown here is derived from an EMBL/GenBank/DDBJ whole genome shotgun (WGS) entry which is preliminary data.</text>
</comment>
<dbReference type="AlphaFoldDB" id="A0A7W7M3M3"/>